<organism evidence="1 2">
    <name type="scientific">Saccharibacillus alkalitolerans</name>
    <dbReference type="NCBI Taxonomy" id="2705290"/>
    <lineage>
        <taxon>Bacteria</taxon>
        <taxon>Bacillati</taxon>
        <taxon>Bacillota</taxon>
        <taxon>Bacilli</taxon>
        <taxon>Bacillales</taxon>
        <taxon>Paenibacillaceae</taxon>
        <taxon>Saccharibacillus</taxon>
    </lineage>
</organism>
<dbReference type="InterPro" id="IPR042095">
    <property type="entry name" value="SUMF_sf"/>
</dbReference>
<gene>
    <name evidence="1" type="ORF">GYN08_17270</name>
</gene>
<reference evidence="1 2" key="1">
    <citation type="submission" date="2020-01" db="EMBL/GenBank/DDBJ databases">
        <title>Polyphasic characterisation and genomic insights into a novel alkali tolerant bacterium VR-M41.</title>
        <authorList>
            <person name="Vemuluri V.R."/>
        </authorList>
    </citation>
    <scope>NUCLEOTIDE SEQUENCE [LARGE SCALE GENOMIC DNA]</scope>
    <source>
        <strain evidence="1 2">VR-M41</strain>
    </source>
</reference>
<dbReference type="SUPFAM" id="SSF56436">
    <property type="entry name" value="C-type lectin-like"/>
    <property type="match status" value="1"/>
</dbReference>
<dbReference type="Proteomes" id="UP000800303">
    <property type="component" value="Unassembled WGS sequence"/>
</dbReference>
<dbReference type="EMBL" id="JAAFGS010000006">
    <property type="protein sequence ID" value="NGZ77059.1"/>
    <property type="molecule type" value="Genomic_DNA"/>
</dbReference>
<evidence type="ECO:0000313" key="2">
    <source>
        <dbReference type="Proteomes" id="UP000800303"/>
    </source>
</evidence>
<comment type="caution">
    <text evidence="1">The sequence shown here is derived from an EMBL/GenBank/DDBJ whole genome shotgun (WGS) entry which is preliminary data.</text>
</comment>
<sequence>MKAWNRDEWSRLNRARKQEKLQGLSGSLPKGFVFKGIETFEAAGRQTETGLFEYEGCEFVFVPGDRAVLGWADWTDAAAEGEGGSSGSSPIEADFRGEEERLRHILSPERTADIGPMLVERRARYAGWDVVEPGQLDRGRYAELLEQLEAFRAEEGQPRYYERSYRFERKNEGIEVCLSNETDDFEEWAGSALQEGFDLPTEDEWEYMYGGGRRTLFPWGNSLSAGEEAPASHHSGWTNGFGLHFRADCVDKELVRTDEEWDGKGGEEWTGKGGHGNREWLEQSDDVWPRLSLSAFYRDPYEDEQEWGEWLDLLHARRIVRL</sequence>
<dbReference type="RefSeq" id="WP_166276747.1">
    <property type="nucleotide sequence ID" value="NZ_JAAFGS010000006.1"/>
</dbReference>
<evidence type="ECO:0000313" key="1">
    <source>
        <dbReference type="EMBL" id="NGZ77059.1"/>
    </source>
</evidence>
<proteinExistence type="predicted"/>
<keyword evidence="2" id="KW-1185">Reference proteome</keyword>
<protein>
    <submittedName>
        <fullName evidence="1">Formylglycine-generating enzyme family protein</fullName>
    </submittedName>
</protein>
<name>A0ABX0FAJ1_9BACL</name>
<dbReference type="InterPro" id="IPR016187">
    <property type="entry name" value="CTDL_fold"/>
</dbReference>
<accession>A0ABX0FAJ1</accession>
<dbReference type="Gene3D" id="3.90.1580.10">
    <property type="entry name" value="paralog of FGE (formylglycine-generating enzyme)"/>
    <property type="match status" value="1"/>
</dbReference>